<dbReference type="RefSeq" id="WP_138454753.1">
    <property type="nucleotide sequence ID" value="NZ_VBUU01000001.1"/>
</dbReference>
<proteinExistence type="predicted"/>
<dbReference type="GO" id="GO:0005509">
    <property type="term" value="F:calcium ion binding"/>
    <property type="evidence" value="ECO:0007669"/>
    <property type="project" value="InterPro"/>
</dbReference>
<feature type="region of interest" description="Disordered" evidence="1">
    <location>
        <begin position="280"/>
        <end position="300"/>
    </location>
</feature>
<accession>A0A5R8PLA4</accession>
<evidence type="ECO:0000313" key="3">
    <source>
        <dbReference type="Proteomes" id="UP000308349"/>
    </source>
</evidence>
<protein>
    <submittedName>
        <fullName evidence="2">Uncharacterized protein</fullName>
    </submittedName>
</protein>
<evidence type="ECO:0000256" key="1">
    <source>
        <dbReference type="SAM" id="MobiDB-lite"/>
    </source>
</evidence>
<dbReference type="AlphaFoldDB" id="A0A5R8PLA4"/>
<organism evidence="2 3">
    <name type="scientific">Nocardia cyriacigeorgica</name>
    <dbReference type="NCBI Taxonomy" id="135487"/>
    <lineage>
        <taxon>Bacteria</taxon>
        <taxon>Bacillati</taxon>
        <taxon>Actinomycetota</taxon>
        <taxon>Actinomycetes</taxon>
        <taxon>Mycobacteriales</taxon>
        <taxon>Nocardiaceae</taxon>
        <taxon>Nocardia</taxon>
    </lineage>
</organism>
<dbReference type="InterPro" id="IPR028974">
    <property type="entry name" value="TSP_type-3_rpt"/>
</dbReference>
<dbReference type="Proteomes" id="UP000308349">
    <property type="component" value="Unassembled WGS sequence"/>
</dbReference>
<dbReference type="SUPFAM" id="SSF103647">
    <property type="entry name" value="TSP type-3 repeat"/>
    <property type="match status" value="1"/>
</dbReference>
<comment type="caution">
    <text evidence="2">The sequence shown here is derived from an EMBL/GenBank/DDBJ whole genome shotgun (WGS) entry which is preliminary data.</text>
</comment>
<reference evidence="2 3" key="1">
    <citation type="submission" date="2019-05" db="EMBL/GenBank/DDBJ databases">
        <title>Genomes sequences of two Nocardia cyriacigeorgica environmental isolates, type strains Nocardia asteroides ATCC 19247 and Nocardia cyriacigeorgica DSM 44484.</title>
        <authorList>
            <person name="Vautrin F."/>
            <person name="Bergeron E."/>
            <person name="Dubost A."/>
            <person name="Abrouk D."/>
            <person name="Rodriguez Nava V."/>
            <person name="Pujic P."/>
        </authorList>
    </citation>
    <scope>NUCLEOTIDE SEQUENCE [LARGE SCALE GENOMIC DNA]</scope>
    <source>
        <strain evidence="2 3">EML 1456</strain>
    </source>
</reference>
<gene>
    <name evidence="2" type="ORF">FEK35_02565</name>
</gene>
<feature type="region of interest" description="Disordered" evidence="1">
    <location>
        <begin position="102"/>
        <end position="262"/>
    </location>
</feature>
<sequence length="300" mass="30097">MNEIEYAFGTGDGTVDVWSTQANLELAGSPDAVQLDFDGDGLIDDAMWDTQGDGVADVAALDLNDDGVLDAFFTDPSGHGVWDHQITGSTADAASEPLDWIVRGEAPPAPGGYESPAGYEVSHPAPPADPVTGQVPPHPIPPADGSTGYGTQPHPPAPAADSAGAPQVPPLAEQPGAHPASPIAPAAAFAGQHAGHPASEPPVASADPFTGHPAPSHPAPTEDSSSWLDGQPPAGQPGGVAAPPQLMPPEGPFARPDVQPGNPAGLVVNFNLEMQVNASLGQPETSADPAVAGFAADGQL</sequence>
<dbReference type="OrthoDB" id="3700985at2"/>
<feature type="compositionally biased region" description="Low complexity" evidence="1">
    <location>
        <begin position="175"/>
        <end position="198"/>
    </location>
</feature>
<dbReference type="EMBL" id="VBUU01000001">
    <property type="protein sequence ID" value="TLG18016.1"/>
    <property type="molecule type" value="Genomic_DNA"/>
</dbReference>
<evidence type="ECO:0000313" key="2">
    <source>
        <dbReference type="EMBL" id="TLG18016.1"/>
    </source>
</evidence>
<name>A0A5R8PLA4_9NOCA</name>